<comment type="caution">
    <text evidence="1">The sequence shown here is derived from an EMBL/GenBank/DDBJ whole genome shotgun (WGS) entry which is preliminary data.</text>
</comment>
<organism evidence="1 2">
    <name type="scientific">Lithospermum erythrorhizon</name>
    <name type="common">Purple gromwell</name>
    <name type="synonym">Lithospermum officinale var. erythrorhizon</name>
    <dbReference type="NCBI Taxonomy" id="34254"/>
    <lineage>
        <taxon>Eukaryota</taxon>
        <taxon>Viridiplantae</taxon>
        <taxon>Streptophyta</taxon>
        <taxon>Embryophyta</taxon>
        <taxon>Tracheophyta</taxon>
        <taxon>Spermatophyta</taxon>
        <taxon>Magnoliopsida</taxon>
        <taxon>eudicotyledons</taxon>
        <taxon>Gunneridae</taxon>
        <taxon>Pentapetalae</taxon>
        <taxon>asterids</taxon>
        <taxon>lamiids</taxon>
        <taxon>Boraginales</taxon>
        <taxon>Boraginaceae</taxon>
        <taxon>Boraginoideae</taxon>
        <taxon>Lithospermeae</taxon>
        <taxon>Lithospermum</taxon>
    </lineage>
</organism>
<gene>
    <name evidence="1" type="ORF">LIER_32182</name>
</gene>
<dbReference type="Proteomes" id="UP001454036">
    <property type="component" value="Unassembled WGS sequence"/>
</dbReference>
<dbReference type="AlphaFoldDB" id="A0AAV3RWR9"/>
<name>A0AAV3RWR9_LITER</name>
<reference evidence="1 2" key="1">
    <citation type="submission" date="2024-01" db="EMBL/GenBank/DDBJ databases">
        <title>The complete chloroplast genome sequence of Lithospermum erythrorhizon: insights into the phylogenetic relationship among Boraginaceae species and the maternal lineages of purple gromwells.</title>
        <authorList>
            <person name="Okada T."/>
            <person name="Watanabe K."/>
        </authorList>
    </citation>
    <scope>NUCLEOTIDE SEQUENCE [LARGE SCALE GENOMIC DNA]</scope>
</reference>
<sequence length="97" mass="11294">MCYVAILEVPRNRLVFGEDPKEWRTIFHEGIMLAMDYNEANRKRSSLIELGVYRSSAHCTGGNITQNSWRRPAGRTLKLNCTRHGKSRQKKARWGWS</sequence>
<evidence type="ECO:0000313" key="2">
    <source>
        <dbReference type="Proteomes" id="UP001454036"/>
    </source>
</evidence>
<proteinExistence type="predicted"/>
<protein>
    <submittedName>
        <fullName evidence="1">Uncharacterized protein</fullName>
    </submittedName>
</protein>
<accession>A0AAV3RWR9</accession>
<keyword evidence="2" id="KW-1185">Reference proteome</keyword>
<dbReference type="EMBL" id="BAABME010012248">
    <property type="protein sequence ID" value="GAA0184894.1"/>
    <property type="molecule type" value="Genomic_DNA"/>
</dbReference>
<evidence type="ECO:0000313" key="1">
    <source>
        <dbReference type="EMBL" id="GAA0184894.1"/>
    </source>
</evidence>